<dbReference type="InterPro" id="IPR019960">
    <property type="entry name" value="T1SS_VCA0849"/>
</dbReference>
<evidence type="ECO:0000313" key="5">
    <source>
        <dbReference type="Proteomes" id="UP000268973"/>
    </source>
</evidence>
<dbReference type="InterPro" id="IPR041690">
    <property type="entry name" value="Cadherin_5"/>
</dbReference>
<comment type="caution">
    <text evidence="4">The sequence shown here is derived from an EMBL/GenBank/DDBJ whole genome shotgun (WGS) entry which is preliminary data.</text>
</comment>
<dbReference type="Gene3D" id="2.150.10.10">
    <property type="entry name" value="Serralysin-like metalloprotease, C-terminal"/>
    <property type="match status" value="1"/>
</dbReference>
<evidence type="ECO:0000259" key="3">
    <source>
        <dbReference type="PROSITE" id="PS50268"/>
    </source>
</evidence>
<evidence type="ECO:0000256" key="1">
    <source>
        <dbReference type="ARBA" id="ARBA00022837"/>
    </source>
</evidence>
<dbReference type="Pfam" id="PF17892">
    <property type="entry name" value="Cadherin_5"/>
    <property type="match status" value="1"/>
</dbReference>
<accession>A0A3S0N817</accession>
<dbReference type="NCBIfam" id="NF033682">
    <property type="entry name" value="retention_LapA"/>
    <property type="match status" value="1"/>
</dbReference>
<dbReference type="EMBL" id="RXZH01000001">
    <property type="protein sequence ID" value="RTZ18064.1"/>
    <property type="molecule type" value="Genomic_DNA"/>
</dbReference>
<dbReference type="Proteomes" id="UP000268973">
    <property type="component" value="Unassembled WGS sequence"/>
</dbReference>
<dbReference type="InterPro" id="IPR001343">
    <property type="entry name" value="Hemolysn_Ca-bd"/>
</dbReference>
<keyword evidence="5" id="KW-1185">Reference proteome</keyword>
<name>A0A3S0N817_9VIBR</name>
<dbReference type="NCBIfam" id="TIGR03661">
    <property type="entry name" value="T1SS_VCA0849"/>
    <property type="match status" value="1"/>
</dbReference>
<dbReference type="GO" id="GO:0005509">
    <property type="term" value="F:calcium ion binding"/>
    <property type="evidence" value="ECO:0007669"/>
    <property type="project" value="InterPro"/>
</dbReference>
<gene>
    <name evidence="4" type="ORF">EJ063_04555</name>
</gene>
<dbReference type="InterPro" id="IPR018511">
    <property type="entry name" value="Hemolysin-typ_Ca-bd_CS"/>
</dbReference>
<keyword evidence="1" id="KW-0106">Calcium</keyword>
<dbReference type="Pfam" id="PF00353">
    <property type="entry name" value="HemolysinCabind"/>
    <property type="match status" value="1"/>
</dbReference>
<dbReference type="GO" id="GO:0016020">
    <property type="term" value="C:membrane"/>
    <property type="evidence" value="ECO:0007669"/>
    <property type="project" value="InterPro"/>
</dbReference>
<dbReference type="RefSeq" id="WP_126572811.1">
    <property type="nucleotide sequence ID" value="NZ_RXZH01000001.1"/>
</dbReference>
<feature type="region of interest" description="Disordered" evidence="2">
    <location>
        <begin position="2071"/>
        <end position="2093"/>
    </location>
</feature>
<dbReference type="PRINTS" id="PR00313">
    <property type="entry name" value="CABNDNGRPT"/>
</dbReference>
<proteinExistence type="predicted"/>
<evidence type="ECO:0000256" key="2">
    <source>
        <dbReference type="SAM" id="MobiDB-lite"/>
    </source>
</evidence>
<dbReference type="InterPro" id="IPR002126">
    <property type="entry name" value="Cadherin-like_dom"/>
</dbReference>
<sequence length="4251" mass="449975">MNVEVVREAAVAKEVEGEVIAVAPSGSARRLLPGDRIEADEIIITANKAQIVMDAAPVAFEVGENCVACQSQDDLWTTAPLAEEVNFDLSQIDGLEVGEDEFAAIQQAILDGADPTAILEATAAGLNGLSSSISGLATIEATGVEVLASTLFETSGIDSSNTGVNQQDGLRPFIFAAGGESLQTNLVEGNLSQGSYPVSSVSTATIFAGGLALDPDSFVPDTLSLSSLLAELNSDITSNGESVSFTYDAGQNAIIGTLNGEEVLTITIDATSLGDDITLDVTTTIFQPIDHLPSVGGGQVAFSDDQITISFDITGNDSGGNPIRTPIDTQVSISDGAQPDFSSLDAATLYEAGLDGASGEGPTNTFAEGTLVGDLGSDIVNEIQIDVDAFNNGPQSSAITSQGQTVVLEALAGEQGKYIGYITLDGTRIDVLTVTLGDVTTSDTEFRADYQVQLLQELDQPNNGQSGDQDQVSILLPVFAIDADNDQSERSNLVVNVGDDIQVVIDGNLNVVEPTLGEIQTSNVVDVIEQAGADQGKVTFVTFDDVDVQYQQGQTEYPVDHGILHVTADGEVWFVPRSNIDHSTKEQIKHDIVITVTDNDGDELTSNVELIITDGDDPEITAITEATVYEAGLGDGSQVGLTQTEFTGTLSGNLGSDKVTGLQIDLNAFETAQQNSPITSHGKTIALEAVDGEPGVYLGYIKLDDGTRVNVLKVTLGTVSEGSGTFNASYKVELLQEIDQPKQGGAAANDFTSISLPIFATDSDNDESARSNLIIKVGDDIQVVTNGDIEVVESTIGSPNQSDVIEIISKAGADQGEVTSFTFDGKSYTLQDGQTEYSVTDSNSVTVGKVVITPDGNVSFIPESRLDHSTSEEIKHTIVVTVTDQDGDKLESTVNLVIKDGQNPVISNITEASVYEAGLTDGGTQVGQTNTVFDGVLTGQLGSDNVADVQIDLQAFEAAQQTDPITAQGKTIVLEAVSGEPGVYMGYVTIDGSRVNVLKVTLGAVSMNGTQFSSNYKVELLQEIDQPNQGGAQDLDFTSISLPIFATDADNDESARADLVVKVGDDIQVVSDGNISVVESTIGSPNQSDALDVLIKPGADQAKVSSVSFDGVPVPLIDGETEYPVTDGKLVITLDGQVSFIPDSDLDHSASEERNHTIKVTTTDEDGDALTSTVELTITDGQNPVITSITEATVYEAGLTDGSGAAGQTNTEFSGTLVGQLGSDEVTGFEVDLNAFASAQQNDPITSQGKTIVLEAVGGQPGVYLGYITLDNGTRVDVLKVTIGAVSMSGTEFSSDYKVELLQEIDQPKQGGAAANDFSTISLPIFATDSDKDESARSDLIIKVGDDIQVVADGEITVTEPTIGDTVQSTVVNVITEAGADQATVSKVTFDGVDVPLVDGETEYSVTDGVLVVTLDGQVSFKPNAERIHPDDDRIEHTIVVTVTDKDGDKTTSTVDLVIKDGQDPVITQITEANVYEAGLTDGGSQVGPTDYVSEGKITVVTGSDDVIEFHIDVEAFNLLPANQGLYSNSERVVIEELSTGVYRGFITKEINGVDTEIDVFKVSFDQADLGKYKFELLQEVDHANQGQENLEVKLPIYAVDRDGDESGNHDLVVNIGDDMANIDDFVDGSTFTVNEDDTINGSSPGQAFATGTFDTNQGADTVVKYELTNINTSESGLKSGGVDVEIKDVSDATGPTVYHGVANGIVVFTLELFSDGSYIYSQIKALDHAEGEDSLTIPFDVVALDRDGDVSQPIRLPIEVVDDKPTIKDITETKVVDEDDLSTIGSDQNQRPEVSGTFDVTEGADGVVKYELVDANNAIDGLVSGSENLVWAPVSTSGTTFTYTAQTASGTPVFTITFDTDDNSYKFELLEPLQHASGSGENAIDISLSIKATDYDGDESNVITLPIRVVDDIPELTQQSITRFEGQGYKGSTVNMFDSATDMGADGAVLTKLEGTTDTADGSSIVFRSGGSYVDSVDLSEGSQTIRVYQDLNDGNPPRQLGVLQVDSNGEIEFKANNYLEHDGSNIEFTIDVTATDGDLDTSTAPLDITITDRDAKPIKLTVQTFEDSGRDSSINYATGDEPERSENEDNQTDLQVAPANVALAVNLFDDDNGESINTLTIKAGSHNGTFYYKDGDVYHELEVDPATGNLILSAPLLQQSLTDSGNNTIATITNLYFVPDRHYSSNDKGVKINYDLEIGNNGTDDHTVSSNFRIEVDSVADIATWIDADSQYEYQVAEDDGNVQIKLDASTLDISNPETITYELEVTQGAGEFELLGSNGQPLTPEGGVYTISAADINSIQVKPNEHFSGQIRFEAVAVTEETKNPYNEGTVDKSEARSEPQELIIDVTPDADAGSFSVSRIKINEDNIKDPDYIGPDDNHKPFTLDQVIDMKPSVDVDGSESLHIRISNITESASLKWVGDGDSQITEVTVDGVTYQEIPYDQLVNVEVIPELHSNIDFKFDVTGVVKDSALLSDGTVHVDEEVLGTKTVNVEVTGVADIPRGNTLGSDWSGFEDNGVSGVEITIKEDAVAELNFTVISGEALTKPQDGSESLTVLLSGIPEGVILEDADGDVIDLNFTGYETGPDGQPDTSKPIYEANITGIHDDTGIIIKPAASSTENIHIKATVIVTENDGHTLSFEQEVRVKVEPVIDAKDTYTNTASGYEDTPIDIDWYPEKNRFPDSDEHFTSIEINGVPDGAQVAINGNVNWSFDSDTGKITITPLDSQTPEQFSDIALNSDFVQITLPKDSSTNFDLTTIVNIEERDHEYTSDDIVGEGGRVTGTITGTIAVDVTPIVERVDGSNRLVVENENQDVVGDEVNKITADDKGVIRFTTNADSADLQGEYIIRYQETDATDTQYESTELVTQLVIQFENQDEAIMDQLFITGAVYEGNGRWVIVDEENFSINAPAGLDLTPDKPEDDDLNGISDIDIIIYAQVIDQGDIDDPKRTPGLVAQRETSVTLSFPEYVEDIGTKGAFVDIADNSIILGTEDTTLDLGAQLKPLLSVSSGDDTPDTLTIVIDDSFTENGKTFDIGISGANVDFTNGQYVFTTTIDKDGNIGSLDGLQLTLPKDYSGDFSLPITIIATDTLSGHSQTNDLDSVVVNVSPVADVTAKVPKITLDIVESLDDDMNVITQTGDAKGFEDSYIKLDLGYTLADKVTGLEGGEEVVSSVTLTLEDGTPGQFYDASGAALGSSITFDQSQIEAGALDNILFRPDLNYPSKDGGNTINIKVTGTVTDTATFDLADPDGTASDTKPFEADVSFDVEPVVDGVIVTGPGSDADTIELTGLEDTEISLGASGPVNVELTDNDGSESFVSLKLTGIPDGFVLVTKENSEYEVKNNGGGEWSVKLPKDAESPLDLSDILIHPPKNFSGTAEFGMTVYIQEDLLGVPTEAANLPNFVLTVTPEGDAVDVDATDSISGLEGQNIDIDINAFAIDNADTATGSGTYTENAPETLRVEVTNVPDDAKIYYPDGGLASFENGVWTLDIAASSLDKIIFNSGEHNSDTGNVDGITEPIHISVQAVDRDASGTEYLGDKNEFDVELVIDPVNDQPTFEVISDLATEEDTITGVAINNLTIADIDATYDDPDAEYTLTLQVDKGSLAFTAYVGVNFELQPDGSLVLTGKLADINSALGADSVIFKPDLNSNDLNSGGPVTVTATVDDGGNNGVIDPGDSTTSSSNQTSFIINVSEVNDQPVAGDLDLGSIEEDTGSIQITMAQLIAASSDIDNDTLKVDSITVPPEQGTLTLSDDGTYWTFKPAPEFNGKVTISYVIEDNGTTNGANDFKQDSGEVTLTVIGVNDKPEIDISDITTLIDESPNQLISGISVSDIDYVDQYADDPMTVTITVDYGALTLVQPNDSNVAISGEGTSTVTLTGTLTELNALLDEPNAPNGLFIDASLSPVDSINLQVTAKDSGNPSGLALDADPKDYVISVTPVANAPTLSIEPSFNHVRNITTSVAASSSGIALVGIMAALTDINEALTLEISGLPPEASLTSSASGITYDNQADMWIVPAGAIDDLKVVGATEGNYTFNVTAVSTETDGKEAKSAPIPLSFDVVADADADINKSSETDDLQLHGSDDANILTAGSGDDLLIGGEGNDTLIAGAGDDTLIGGAGNDILDGGLGSDILTGGTGEDTFIWHEIDDGAADTITDFKLSEGDQIDLRDVLPELKETDIDMTTLLQKLDAKVVDGDGIELTLHGENDSEQTILVEHLAPQLTLDGTSSSDIVSALLDQHVITHDTL</sequence>
<dbReference type="InterPro" id="IPR047777">
    <property type="entry name" value="LapA-like_RM"/>
</dbReference>
<evidence type="ECO:0000313" key="4">
    <source>
        <dbReference type="EMBL" id="RTZ18064.1"/>
    </source>
</evidence>
<dbReference type="PROSITE" id="PS50268">
    <property type="entry name" value="CADHERIN_2"/>
    <property type="match status" value="2"/>
</dbReference>
<feature type="domain" description="Cadherin" evidence="3">
    <location>
        <begin position="3560"/>
        <end position="3704"/>
    </location>
</feature>
<dbReference type="InterPro" id="IPR019959">
    <property type="entry name" value="T1SS-143_rpt-cont_dom"/>
</dbReference>
<dbReference type="GO" id="GO:0007156">
    <property type="term" value="P:homophilic cell adhesion via plasma membrane adhesion molecules"/>
    <property type="evidence" value="ECO:0007669"/>
    <property type="project" value="InterPro"/>
</dbReference>
<dbReference type="NCBIfam" id="TIGR03660">
    <property type="entry name" value="T1SS_rpt_143"/>
    <property type="match status" value="3"/>
</dbReference>
<dbReference type="OrthoDB" id="5649378at2"/>
<feature type="domain" description="Cadherin" evidence="3">
    <location>
        <begin position="1593"/>
        <end position="1698"/>
    </location>
</feature>
<dbReference type="SUPFAM" id="SSF51120">
    <property type="entry name" value="beta-Roll"/>
    <property type="match status" value="1"/>
</dbReference>
<protein>
    <submittedName>
        <fullName evidence="4">Retention module-containing protein</fullName>
    </submittedName>
</protein>
<dbReference type="InterPro" id="IPR011049">
    <property type="entry name" value="Serralysin-like_metalloprot_C"/>
</dbReference>
<dbReference type="PROSITE" id="PS00330">
    <property type="entry name" value="HEMOLYSIN_CALCIUM"/>
    <property type="match status" value="3"/>
</dbReference>
<organism evidence="4 5">
    <name type="scientific">Vibrio aquaticus</name>
    <dbReference type="NCBI Taxonomy" id="2496559"/>
    <lineage>
        <taxon>Bacteria</taxon>
        <taxon>Pseudomonadati</taxon>
        <taxon>Pseudomonadota</taxon>
        <taxon>Gammaproteobacteria</taxon>
        <taxon>Vibrionales</taxon>
        <taxon>Vibrionaceae</taxon>
        <taxon>Vibrio</taxon>
    </lineage>
</organism>
<reference evidence="4 5" key="1">
    <citation type="submission" date="2018-12" db="EMBL/GenBank/DDBJ databases">
        <title>Vibrio sp. isolated from China Sea.</title>
        <authorList>
            <person name="Li Y."/>
        </authorList>
    </citation>
    <scope>NUCLEOTIDE SEQUENCE [LARGE SCALE GENOMIC DNA]</scope>
    <source>
        <strain evidence="4 5">BEI207</strain>
    </source>
</reference>